<dbReference type="Pfam" id="PF00076">
    <property type="entry name" value="RRM_1"/>
    <property type="match status" value="1"/>
</dbReference>
<dbReference type="SMART" id="SM00360">
    <property type="entry name" value="RRM"/>
    <property type="match status" value="1"/>
</dbReference>
<evidence type="ECO:0000259" key="4">
    <source>
        <dbReference type="PROSITE" id="PS50102"/>
    </source>
</evidence>
<feature type="signal peptide" evidence="3">
    <location>
        <begin position="1"/>
        <end position="21"/>
    </location>
</feature>
<dbReference type="PANTHER" id="PTHR48027">
    <property type="entry name" value="HETEROGENEOUS NUCLEAR RIBONUCLEOPROTEIN 87F-RELATED"/>
    <property type="match status" value="1"/>
</dbReference>
<evidence type="ECO:0000313" key="6">
    <source>
        <dbReference type="Proteomes" id="UP001363151"/>
    </source>
</evidence>
<evidence type="ECO:0000256" key="3">
    <source>
        <dbReference type="SAM" id="SignalP"/>
    </source>
</evidence>
<reference evidence="5 6" key="1">
    <citation type="submission" date="2024-03" db="EMBL/GenBank/DDBJ databases">
        <title>Aureococcus anophagefferens CCMP1851 and Kratosvirus quantuckense: Draft genome of a second virus-susceptible host strain in the model system.</title>
        <authorList>
            <person name="Chase E."/>
            <person name="Truchon A.R."/>
            <person name="Schepens W."/>
            <person name="Wilhelm S.W."/>
        </authorList>
    </citation>
    <scope>NUCLEOTIDE SEQUENCE [LARGE SCALE GENOMIC DNA]</scope>
    <source>
        <strain evidence="5 6">CCMP1851</strain>
    </source>
</reference>
<name>A0ABR1G3W8_AURAN</name>
<accession>A0ABR1G3W8</accession>
<feature type="chain" id="PRO_5045437739" evidence="3">
    <location>
        <begin position="22"/>
        <end position="184"/>
    </location>
</feature>
<dbReference type="Proteomes" id="UP001363151">
    <property type="component" value="Unassembled WGS sequence"/>
</dbReference>
<proteinExistence type="predicted"/>
<evidence type="ECO:0000313" key="5">
    <source>
        <dbReference type="EMBL" id="KAK7247825.1"/>
    </source>
</evidence>
<dbReference type="Gene3D" id="3.30.70.330">
    <property type="match status" value="1"/>
</dbReference>
<organism evidence="5 6">
    <name type="scientific">Aureococcus anophagefferens</name>
    <name type="common">Harmful bloom alga</name>
    <dbReference type="NCBI Taxonomy" id="44056"/>
    <lineage>
        <taxon>Eukaryota</taxon>
        <taxon>Sar</taxon>
        <taxon>Stramenopiles</taxon>
        <taxon>Ochrophyta</taxon>
        <taxon>Pelagophyceae</taxon>
        <taxon>Pelagomonadales</taxon>
        <taxon>Pelagomonadaceae</taxon>
        <taxon>Aureococcus</taxon>
    </lineage>
</organism>
<gene>
    <name evidence="5" type="ORF">SO694_00121055</name>
</gene>
<protein>
    <submittedName>
        <fullName evidence="5">Polyadenylate-binding protein</fullName>
    </submittedName>
</protein>
<dbReference type="PROSITE" id="PS50102">
    <property type="entry name" value="RRM"/>
    <property type="match status" value="1"/>
</dbReference>
<keyword evidence="1 2" id="KW-0694">RNA-binding</keyword>
<sequence>MVASTQLLLGAAALLLAPARAFLAPHTTTPSTRTAAPLVVRHGVTKKNRRRVTEKNTGGSVGANARRKREAEVPNRIFFANVRYDVTEDTLKPFFGAVGPVTHVKIVRDSFTGQSKGYGFCTYSDPLYATTALRSLDGQPVEGRPIRLDDATSLAKRRKEKKATAAFEIRESKRAARAAGDGAE</sequence>
<dbReference type="EMBL" id="JBBJCI010000126">
    <property type="protein sequence ID" value="KAK7247825.1"/>
    <property type="molecule type" value="Genomic_DNA"/>
</dbReference>
<dbReference type="SUPFAM" id="SSF54928">
    <property type="entry name" value="RNA-binding domain, RBD"/>
    <property type="match status" value="1"/>
</dbReference>
<dbReference type="InterPro" id="IPR052462">
    <property type="entry name" value="SLIRP/GR-RBP-like"/>
</dbReference>
<comment type="caution">
    <text evidence="5">The sequence shown here is derived from an EMBL/GenBank/DDBJ whole genome shotgun (WGS) entry which is preliminary data.</text>
</comment>
<feature type="domain" description="RRM" evidence="4">
    <location>
        <begin position="75"/>
        <end position="153"/>
    </location>
</feature>
<dbReference type="InterPro" id="IPR012677">
    <property type="entry name" value="Nucleotide-bd_a/b_plait_sf"/>
</dbReference>
<dbReference type="InterPro" id="IPR000504">
    <property type="entry name" value="RRM_dom"/>
</dbReference>
<dbReference type="InterPro" id="IPR035979">
    <property type="entry name" value="RBD_domain_sf"/>
</dbReference>
<keyword evidence="3" id="KW-0732">Signal</keyword>
<evidence type="ECO:0000256" key="2">
    <source>
        <dbReference type="PROSITE-ProRule" id="PRU00176"/>
    </source>
</evidence>
<keyword evidence="6" id="KW-1185">Reference proteome</keyword>
<evidence type="ECO:0000256" key="1">
    <source>
        <dbReference type="ARBA" id="ARBA00022884"/>
    </source>
</evidence>